<dbReference type="GeneID" id="85496504"/>
<feature type="compositionally biased region" description="Polar residues" evidence="1">
    <location>
        <begin position="12"/>
        <end position="23"/>
    </location>
</feature>
<feature type="region of interest" description="Disordered" evidence="1">
    <location>
        <begin position="453"/>
        <end position="500"/>
    </location>
</feature>
<feature type="region of interest" description="Disordered" evidence="1">
    <location>
        <begin position="1"/>
        <end position="60"/>
    </location>
</feature>
<feature type="region of interest" description="Disordered" evidence="1">
    <location>
        <begin position="119"/>
        <end position="147"/>
    </location>
</feature>
<reference evidence="2" key="1">
    <citation type="journal article" date="2023" name="BMC Genomics">
        <title>Chromosome-level genome assemblies of Cutaneotrichosporon spp. (Trichosporonales, Basidiomycota) reveal imbalanced evolution between nucleotide sequences and chromosome synteny.</title>
        <authorList>
            <person name="Kobayashi Y."/>
            <person name="Kayamori A."/>
            <person name="Aoki K."/>
            <person name="Shiwa Y."/>
            <person name="Matsutani M."/>
            <person name="Fujita N."/>
            <person name="Sugita T."/>
            <person name="Iwasaki W."/>
            <person name="Tanaka N."/>
            <person name="Takashima M."/>
        </authorList>
    </citation>
    <scope>NUCLEOTIDE SEQUENCE</scope>
    <source>
        <strain evidence="2">HIS019</strain>
    </source>
</reference>
<feature type="compositionally biased region" description="Basic residues" evidence="1">
    <location>
        <begin position="462"/>
        <end position="481"/>
    </location>
</feature>
<name>A0AA48L612_9TREE</name>
<evidence type="ECO:0000256" key="1">
    <source>
        <dbReference type="SAM" id="MobiDB-lite"/>
    </source>
</evidence>
<proteinExistence type="predicted"/>
<evidence type="ECO:0000313" key="2">
    <source>
        <dbReference type="EMBL" id="BEI92634.1"/>
    </source>
</evidence>
<gene>
    <name evidence="2" type="ORF">CcaverHIS019_0502620</name>
</gene>
<dbReference type="KEGG" id="ccac:CcaHIS019_0502620"/>
<feature type="region of interest" description="Disordered" evidence="1">
    <location>
        <begin position="373"/>
        <end position="415"/>
    </location>
</feature>
<feature type="region of interest" description="Disordered" evidence="1">
    <location>
        <begin position="227"/>
        <end position="255"/>
    </location>
</feature>
<dbReference type="AlphaFoldDB" id="A0AA48L612"/>
<evidence type="ECO:0000313" key="3">
    <source>
        <dbReference type="Proteomes" id="UP001233271"/>
    </source>
</evidence>
<protein>
    <submittedName>
        <fullName evidence="2">Uncharacterized protein</fullName>
    </submittedName>
</protein>
<feature type="compositionally biased region" description="Polar residues" evidence="1">
    <location>
        <begin position="127"/>
        <end position="137"/>
    </location>
</feature>
<dbReference type="Proteomes" id="UP001233271">
    <property type="component" value="Chromosome 5"/>
</dbReference>
<dbReference type="EMBL" id="AP028216">
    <property type="protein sequence ID" value="BEI92634.1"/>
    <property type="molecule type" value="Genomic_DNA"/>
</dbReference>
<organism evidence="2 3">
    <name type="scientific">Cutaneotrichosporon cavernicola</name>
    <dbReference type="NCBI Taxonomy" id="279322"/>
    <lineage>
        <taxon>Eukaryota</taxon>
        <taxon>Fungi</taxon>
        <taxon>Dikarya</taxon>
        <taxon>Basidiomycota</taxon>
        <taxon>Agaricomycotina</taxon>
        <taxon>Tremellomycetes</taxon>
        <taxon>Trichosporonales</taxon>
        <taxon>Trichosporonaceae</taxon>
        <taxon>Cutaneotrichosporon</taxon>
    </lineage>
</organism>
<sequence length="540" mass="58870">MTRPLNGRRGTESTTRIAASSNHTLRHPQGRPPSVRSTSEGRLDMGCSGHQVANPVNRRSSGFSVSGNGFGHQYEIEHRATWAASEHTWQQGYHVARATEQLTHGRADLGANRPREAQWQGDIPSPNGGTHSLTNGPRTPADAPLTNESSFRANESASIRNAPSAKPLPLPFNHGVLFTVEGFMDDTEEVLDDAVLAISATANRRHEYQLPALGSFGGFQIQNHLFSVPDADNTPSDSPTDSSSPTPTASTFAESYQRTITDELRKLDPAAQRRVAQAVVNANAHTKEMLAGTNELLGLLAKLRKDPSAPRFMSAYQQRPPPCAAHINAISRPSSVHSAGTSLSRSASVRTIRSMIHQTTSSRRATMLSTVIAPNSDESDEGGTITDGTATATDDSHTTETESIPSSPEQRAGVRYSEERALGSLLQLIEERGIMQPQIEALRRHMPGPLAVARQPSSIRRSFPHRANTKVRRSKKKRRSRKDKEREQGLPLLPSVSGSESEGLDFDVWEDVGKGDPNFMADIMDVAQWYNLHDVVDEAV</sequence>
<feature type="compositionally biased region" description="Low complexity" evidence="1">
    <location>
        <begin position="229"/>
        <end position="251"/>
    </location>
</feature>
<dbReference type="RefSeq" id="XP_060457899.1">
    <property type="nucleotide sequence ID" value="XM_060601402.1"/>
</dbReference>
<accession>A0AA48L612</accession>
<feature type="compositionally biased region" description="Low complexity" evidence="1">
    <location>
        <begin position="382"/>
        <end position="393"/>
    </location>
</feature>
<keyword evidence="3" id="KW-1185">Reference proteome</keyword>